<organism evidence="1">
    <name type="scientific">marine sediment metagenome</name>
    <dbReference type="NCBI Taxonomy" id="412755"/>
    <lineage>
        <taxon>unclassified sequences</taxon>
        <taxon>metagenomes</taxon>
        <taxon>ecological metagenomes</taxon>
    </lineage>
</organism>
<evidence type="ECO:0000313" key="1">
    <source>
        <dbReference type="EMBL" id="KKK47967.1"/>
    </source>
</evidence>
<proteinExistence type="predicted"/>
<gene>
    <name evidence="1" type="ORF">LCGC14_3149860</name>
</gene>
<sequence>MHWSEYKKVGSLFNWMGSSFWYDVFLPGDMELSEDSKTEMLRNYYPQRFWALHGNGD</sequence>
<dbReference type="AlphaFoldDB" id="A0A0F8VUI5"/>
<dbReference type="EMBL" id="LAZR01069305">
    <property type="protein sequence ID" value="KKK47967.1"/>
    <property type="molecule type" value="Genomic_DNA"/>
</dbReference>
<protein>
    <submittedName>
        <fullName evidence="1">Uncharacterized protein</fullName>
    </submittedName>
</protein>
<name>A0A0F8VUI5_9ZZZZ</name>
<reference evidence="1" key="1">
    <citation type="journal article" date="2015" name="Nature">
        <title>Complex archaea that bridge the gap between prokaryotes and eukaryotes.</title>
        <authorList>
            <person name="Spang A."/>
            <person name="Saw J.H."/>
            <person name="Jorgensen S.L."/>
            <person name="Zaremba-Niedzwiedzka K."/>
            <person name="Martijn J."/>
            <person name="Lind A.E."/>
            <person name="van Eijk R."/>
            <person name="Schleper C."/>
            <person name="Guy L."/>
            <person name="Ettema T.J."/>
        </authorList>
    </citation>
    <scope>NUCLEOTIDE SEQUENCE</scope>
</reference>
<accession>A0A0F8VUI5</accession>
<comment type="caution">
    <text evidence="1">The sequence shown here is derived from an EMBL/GenBank/DDBJ whole genome shotgun (WGS) entry which is preliminary data.</text>
</comment>